<dbReference type="EMBL" id="PUIB01000009">
    <property type="protein sequence ID" value="PQO40232.1"/>
    <property type="molecule type" value="Genomic_DNA"/>
</dbReference>
<dbReference type="PANTHER" id="PTHR30337">
    <property type="entry name" value="COMPONENT OF ATP-DEPENDENT DSDNA EXONUCLEASE"/>
    <property type="match status" value="1"/>
</dbReference>
<reference evidence="1 2" key="1">
    <citation type="submission" date="2018-02" db="EMBL/GenBank/DDBJ databases">
        <title>Comparative genomes isolates from brazilian mangrove.</title>
        <authorList>
            <person name="Araujo J.E."/>
            <person name="Taketani R.G."/>
            <person name="Silva M.C.P."/>
            <person name="Loureco M.V."/>
            <person name="Andreote F.D."/>
        </authorList>
    </citation>
    <scope>NUCLEOTIDE SEQUENCE [LARGE SCALE GENOMIC DNA]</scope>
    <source>
        <strain evidence="1 2">NAP PRIS-MGV</strain>
    </source>
</reference>
<dbReference type="AlphaFoldDB" id="A0A2S8G701"/>
<dbReference type="InterPro" id="IPR029052">
    <property type="entry name" value="Metallo-depent_PP-like"/>
</dbReference>
<name>A0A2S8G701_9BACT</name>
<evidence type="ECO:0000313" key="1">
    <source>
        <dbReference type="EMBL" id="PQO40232.1"/>
    </source>
</evidence>
<dbReference type="SUPFAM" id="SSF56300">
    <property type="entry name" value="Metallo-dependent phosphatases"/>
    <property type="match status" value="1"/>
</dbReference>
<organism evidence="1 2">
    <name type="scientific">Blastopirellula marina</name>
    <dbReference type="NCBI Taxonomy" id="124"/>
    <lineage>
        <taxon>Bacteria</taxon>
        <taxon>Pseudomonadati</taxon>
        <taxon>Planctomycetota</taxon>
        <taxon>Planctomycetia</taxon>
        <taxon>Pirellulales</taxon>
        <taxon>Pirellulaceae</taxon>
        <taxon>Blastopirellula</taxon>
    </lineage>
</organism>
<dbReference type="Proteomes" id="UP000239388">
    <property type="component" value="Unassembled WGS sequence"/>
</dbReference>
<dbReference type="Gene3D" id="3.60.21.10">
    <property type="match status" value="1"/>
</dbReference>
<evidence type="ECO:0000313" key="2">
    <source>
        <dbReference type="Proteomes" id="UP000239388"/>
    </source>
</evidence>
<comment type="caution">
    <text evidence="1">The sequence shown here is derived from an EMBL/GenBank/DDBJ whole genome shotgun (WGS) entry which is preliminary data.</text>
</comment>
<sequence>MTPGASFRFLQSGDFHLDQPLGGLPSVPDHLRTLFCEAPRRAAQQVVETAMLHEVDFVILTGDLLDPRLSSPRTIGCLLELFEQLDTAGINVYWAGGEADPPSRWPSSVALPSNVHVFRPGLPQTVHYEHDGEAIAAIIGQANSGGEIRVGDFRPAASGAFTIAVAYGEVEDGAITRHDIPYWALGGEEMRKKHRTAPKYAMHAGSPQGRRPLHVGQRSCTVVEVNEAGEISTDSIATDVVRWQSELVEIANCESPEELEKVLKNRMRTLVSGKGRRQLLVDWRVVVEGKASKKLMAESTWQHVIDVLNKEFGQEESGAWTYELTIESASVIPESWYQEQTICGDFLRLTRELLADPDIPIELTEFLGEDRRGTQLSEAVQIETREVRRKALHEARRMGVQALRIDD</sequence>
<proteinExistence type="predicted"/>
<accession>A0A2S8G701</accession>
<dbReference type="PANTHER" id="PTHR30337:SF7">
    <property type="entry name" value="PHOSPHOESTERASE"/>
    <property type="match status" value="1"/>
</dbReference>
<dbReference type="InterPro" id="IPR050535">
    <property type="entry name" value="DNA_Repair-Maintenance_Comp"/>
</dbReference>
<dbReference type="RefSeq" id="WP_105352617.1">
    <property type="nucleotide sequence ID" value="NZ_PUIB01000009.1"/>
</dbReference>
<dbReference type="OrthoDB" id="208387at2"/>
<gene>
    <name evidence="1" type="ORF">C5Y98_06415</name>
</gene>
<protein>
    <submittedName>
        <fullName evidence="1">Uncharacterized protein</fullName>
    </submittedName>
</protein>